<evidence type="ECO:0000256" key="3">
    <source>
        <dbReference type="ARBA" id="ARBA00022475"/>
    </source>
</evidence>
<dbReference type="EMBL" id="VZPB01000037">
    <property type="protein sequence ID" value="KAB0579529.1"/>
    <property type="molecule type" value="Genomic_DNA"/>
</dbReference>
<dbReference type="AlphaFoldDB" id="A0A643F9T2"/>
<dbReference type="Proteomes" id="UP000430120">
    <property type="component" value="Unassembled WGS sequence"/>
</dbReference>
<organism evidence="9 10">
    <name type="scientific">Ideonella dechloratans</name>
    <dbReference type="NCBI Taxonomy" id="36863"/>
    <lineage>
        <taxon>Bacteria</taxon>
        <taxon>Pseudomonadati</taxon>
        <taxon>Pseudomonadota</taxon>
        <taxon>Betaproteobacteria</taxon>
        <taxon>Burkholderiales</taxon>
        <taxon>Sphaerotilaceae</taxon>
        <taxon>Ideonella</taxon>
    </lineage>
</organism>
<evidence type="ECO:0000256" key="7">
    <source>
        <dbReference type="RuleBase" id="RU003879"/>
    </source>
</evidence>
<proteinExistence type="inferred from homology"/>
<dbReference type="GO" id="GO:0015031">
    <property type="term" value="P:protein transport"/>
    <property type="evidence" value="ECO:0007669"/>
    <property type="project" value="UniProtKB-KW"/>
</dbReference>
<dbReference type="Pfam" id="PF02472">
    <property type="entry name" value="ExbD"/>
    <property type="match status" value="1"/>
</dbReference>
<name>A0A643F9T2_IDEDE</name>
<evidence type="ECO:0000313" key="10">
    <source>
        <dbReference type="Proteomes" id="UP000430120"/>
    </source>
</evidence>
<dbReference type="RefSeq" id="WP_151124885.1">
    <property type="nucleotide sequence ID" value="NZ_CP088081.1"/>
</dbReference>
<feature type="transmembrane region" description="Helical" evidence="8">
    <location>
        <begin position="12"/>
        <end position="35"/>
    </location>
</feature>
<accession>A0A643F9T2</accession>
<keyword evidence="7" id="KW-0653">Protein transport</keyword>
<dbReference type="OrthoDB" id="9150865at2"/>
<keyword evidence="4 7" id="KW-0812">Transmembrane</keyword>
<evidence type="ECO:0000256" key="6">
    <source>
        <dbReference type="ARBA" id="ARBA00023136"/>
    </source>
</evidence>
<evidence type="ECO:0000313" key="9">
    <source>
        <dbReference type="EMBL" id="KAB0579529.1"/>
    </source>
</evidence>
<evidence type="ECO:0000256" key="2">
    <source>
        <dbReference type="ARBA" id="ARBA00005811"/>
    </source>
</evidence>
<keyword evidence="3" id="KW-1003">Cell membrane</keyword>
<sequence length="170" mass="18293">MRVRRLRKTPAALEVTAFINLIVVLVPFLLSTAVFTRLAVLELSLPAKSAGVEQLKVDHLQLEVVIRPDALDVGDRVGGLIQHIPHTAQGPDLKALNAVVMQVKAKYPEQKDATILAQPDTPYELLVKVMDATREGRTAREDGKVVKAELFPAISIGDAPRGTPAAAHGG</sequence>
<comment type="similarity">
    <text evidence="2 7">Belongs to the ExbD/TolR family.</text>
</comment>
<evidence type="ECO:0000256" key="4">
    <source>
        <dbReference type="ARBA" id="ARBA00022692"/>
    </source>
</evidence>
<dbReference type="InterPro" id="IPR003400">
    <property type="entry name" value="ExbD"/>
</dbReference>
<dbReference type="GO" id="GO:0022857">
    <property type="term" value="F:transmembrane transporter activity"/>
    <property type="evidence" value="ECO:0007669"/>
    <property type="project" value="InterPro"/>
</dbReference>
<keyword evidence="6 8" id="KW-0472">Membrane</keyword>
<keyword evidence="10" id="KW-1185">Reference proteome</keyword>
<dbReference type="GO" id="GO:0005886">
    <property type="term" value="C:plasma membrane"/>
    <property type="evidence" value="ECO:0007669"/>
    <property type="project" value="UniProtKB-SubCell"/>
</dbReference>
<evidence type="ECO:0000256" key="8">
    <source>
        <dbReference type="SAM" id="Phobius"/>
    </source>
</evidence>
<protein>
    <submittedName>
        <fullName evidence="9">Biopolymer transporter ExbD</fullName>
    </submittedName>
</protein>
<keyword evidence="7" id="KW-0813">Transport</keyword>
<comment type="caution">
    <text evidence="9">The sequence shown here is derived from an EMBL/GenBank/DDBJ whole genome shotgun (WGS) entry which is preliminary data.</text>
</comment>
<evidence type="ECO:0000256" key="1">
    <source>
        <dbReference type="ARBA" id="ARBA00004162"/>
    </source>
</evidence>
<comment type="subcellular location">
    <subcellularLocation>
        <location evidence="1">Cell membrane</location>
        <topology evidence="1">Single-pass membrane protein</topology>
    </subcellularLocation>
    <subcellularLocation>
        <location evidence="7">Cell membrane</location>
        <topology evidence="7">Single-pass type II membrane protein</topology>
    </subcellularLocation>
</comment>
<reference evidence="9 10" key="1">
    <citation type="submission" date="2019-09" db="EMBL/GenBank/DDBJ databases">
        <title>Draft genome sequences of 48 bacterial type strains from the CCUG.</title>
        <authorList>
            <person name="Tunovic T."/>
            <person name="Pineiro-Iglesias B."/>
            <person name="Unosson C."/>
            <person name="Inganas E."/>
            <person name="Ohlen M."/>
            <person name="Cardew S."/>
            <person name="Jensie-Markopoulos S."/>
            <person name="Salva-Serra F."/>
            <person name="Jaen-Luchoro D."/>
            <person name="Karlsson R."/>
            <person name="Svensson-Stadler L."/>
            <person name="Chun J."/>
            <person name="Moore E."/>
        </authorList>
    </citation>
    <scope>NUCLEOTIDE SEQUENCE [LARGE SCALE GENOMIC DNA]</scope>
    <source>
        <strain evidence="9 10">CCUG 30977</strain>
    </source>
</reference>
<evidence type="ECO:0000256" key="5">
    <source>
        <dbReference type="ARBA" id="ARBA00022989"/>
    </source>
</evidence>
<gene>
    <name evidence="9" type="ORF">F7Q92_14790</name>
</gene>
<keyword evidence="5 8" id="KW-1133">Transmembrane helix</keyword>